<protein>
    <submittedName>
        <fullName evidence="2">Cytochrome c biogenesis protein CcdC</fullName>
    </submittedName>
</protein>
<organism evidence="2 3">
    <name type="scientific">Paenibacillus lignilyticus</name>
    <dbReference type="NCBI Taxonomy" id="1172615"/>
    <lineage>
        <taxon>Bacteria</taxon>
        <taxon>Bacillati</taxon>
        <taxon>Bacillota</taxon>
        <taxon>Bacilli</taxon>
        <taxon>Bacillales</taxon>
        <taxon>Paenibacillaceae</taxon>
        <taxon>Paenibacillus</taxon>
    </lineage>
</organism>
<feature type="transmembrane region" description="Helical" evidence="1">
    <location>
        <begin position="6"/>
        <end position="22"/>
    </location>
</feature>
<feature type="transmembrane region" description="Helical" evidence="1">
    <location>
        <begin position="34"/>
        <end position="50"/>
    </location>
</feature>
<dbReference type="RefSeq" id="WP_210658732.1">
    <property type="nucleotide sequence ID" value="NZ_JAGKSP010000005.1"/>
</dbReference>
<evidence type="ECO:0000256" key="1">
    <source>
        <dbReference type="SAM" id="Phobius"/>
    </source>
</evidence>
<dbReference type="PANTHER" id="PTHR39164:SF1">
    <property type="entry name" value="PROTEIN CCDC"/>
    <property type="match status" value="1"/>
</dbReference>
<keyword evidence="3" id="KW-1185">Reference proteome</keyword>
<sequence>MNPQTITILIVVAGLVIWRRRNSMYRPIKGNGRRILIPLIFLLPAFSLLFNPEFQLPASEWAAAVVAGLLLSIPLILTTNYEVRGDGQIYAKKSIGFMISFVGLLLLRLFMRDYLSDLDPNELSAIFILVAVGYVIPWRVASYIKFRTVYTGNMQVAE</sequence>
<dbReference type="InterPro" id="IPR031306">
    <property type="entry name" value="CcdC"/>
</dbReference>
<dbReference type="PANTHER" id="PTHR39164">
    <property type="entry name" value="PROTEIN CCDC"/>
    <property type="match status" value="1"/>
</dbReference>
<reference evidence="2 3" key="1">
    <citation type="submission" date="2021-04" db="EMBL/GenBank/DDBJ databases">
        <title>Paenibacillus sp. DLE-14 whole genome sequence.</title>
        <authorList>
            <person name="Ham Y.J."/>
        </authorList>
    </citation>
    <scope>NUCLEOTIDE SEQUENCE [LARGE SCALE GENOMIC DNA]</scope>
    <source>
        <strain evidence="2 3">DLE-14</strain>
    </source>
</reference>
<dbReference type="EMBL" id="JAGKSP010000005">
    <property type="protein sequence ID" value="MBP3963891.1"/>
    <property type="molecule type" value="Genomic_DNA"/>
</dbReference>
<evidence type="ECO:0000313" key="2">
    <source>
        <dbReference type="EMBL" id="MBP3963891.1"/>
    </source>
</evidence>
<accession>A0ABS5CD66</accession>
<dbReference type="Proteomes" id="UP000673394">
    <property type="component" value="Unassembled WGS sequence"/>
</dbReference>
<feature type="transmembrane region" description="Helical" evidence="1">
    <location>
        <begin position="123"/>
        <end position="141"/>
    </location>
</feature>
<keyword evidence="1" id="KW-0812">Transmembrane</keyword>
<dbReference type="PIRSF" id="PIRSF021441">
    <property type="entry name" value="DUF1453"/>
    <property type="match status" value="1"/>
</dbReference>
<comment type="caution">
    <text evidence="2">The sequence shown here is derived from an EMBL/GenBank/DDBJ whole genome shotgun (WGS) entry which is preliminary data.</text>
</comment>
<feature type="transmembrane region" description="Helical" evidence="1">
    <location>
        <begin position="62"/>
        <end position="83"/>
    </location>
</feature>
<keyword evidence="1" id="KW-1133">Transmembrane helix</keyword>
<name>A0ABS5CD66_9BACL</name>
<dbReference type="Pfam" id="PF07301">
    <property type="entry name" value="DUF1453"/>
    <property type="match status" value="1"/>
</dbReference>
<feature type="transmembrane region" description="Helical" evidence="1">
    <location>
        <begin position="95"/>
        <end position="111"/>
    </location>
</feature>
<keyword evidence="1" id="KW-0472">Membrane</keyword>
<gene>
    <name evidence="2" type="ORF">I8J30_14335</name>
</gene>
<evidence type="ECO:0000313" key="3">
    <source>
        <dbReference type="Proteomes" id="UP000673394"/>
    </source>
</evidence>
<proteinExistence type="predicted"/>
<dbReference type="InterPro" id="IPR058247">
    <property type="entry name" value="DUF1453"/>
</dbReference>